<keyword evidence="3 8" id="KW-0732">Signal</keyword>
<evidence type="ECO:0000256" key="5">
    <source>
        <dbReference type="ARBA" id="ARBA00022825"/>
    </source>
</evidence>
<comment type="similarity">
    <text evidence="1">Belongs to the peptidase S1 family.</text>
</comment>
<keyword evidence="6" id="KW-0865">Zymogen</keyword>
<feature type="domain" description="Peptidase S1" evidence="9">
    <location>
        <begin position="174"/>
        <end position="348"/>
    </location>
</feature>
<keyword evidence="7" id="KW-1015">Disulfide bond</keyword>
<dbReference type="InterPro" id="IPR004236">
    <property type="entry name" value="Pept_S1_alpha_lytic"/>
</dbReference>
<evidence type="ECO:0000256" key="6">
    <source>
        <dbReference type="ARBA" id="ARBA00023145"/>
    </source>
</evidence>
<keyword evidence="4" id="KW-0378">Hydrolase</keyword>
<feature type="chain" id="PRO_5046049702" evidence="8">
    <location>
        <begin position="29"/>
        <end position="517"/>
    </location>
</feature>
<reference evidence="11 12" key="1">
    <citation type="submission" date="2020-03" db="EMBL/GenBank/DDBJ databases">
        <title>Two novel Motilibacter sp.</title>
        <authorList>
            <person name="Liu S."/>
        </authorList>
    </citation>
    <scope>NUCLEOTIDE SEQUENCE [LARGE SCALE GENOMIC DNA]</scope>
    <source>
        <strain evidence="11 12">E257</strain>
    </source>
</reference>
<dbReference type="InterPro" id="IPR001316">
    <property type="entry name" value="Pept_S1A_streptogrisin"/>
</dbReference>
<dbReference type="InterPro" id="IPR009003">
    <property type="entry name" value="Peptidase_S1_PA"/>
</dbReference>
<keyword evidence="5" id="KW-0720">Serine protease</keyword>
<evidence type="ECO:0000256" key="7">
    <source>
        <dbReference type="ARBA" id="ARBA00023157"/>
    </source>
</evidence>
<dbReference type="PRINTS" id="PR00861">
    <property type="entry name" value="ALYTICPTASE"/>
</dbReference>
<evidence type="ECO:0000259" key="9">
    <source>
        <dbReference type="Pfam" id="PF00089"/>
    </source>
</evidence>
<sequence length="517" mass="51999">MNRTIALVAAVAASTVTVLGGGATAAFAAPTAAVNPFPGLGKVPAGADKALFGEQLADRLGERSAGSYVDEKGALVVTVLDSAAGAQVEATGAEAKLVKLSSGDLEEVTESLNESGQAVGTAWSTDVATNQVVVTVTPDAKGPALDALLEEAREQGEAVRVEHAAEAYDTFVGGGDAIYSNTSRCSLGFNVRQSNGTDAFLTAGHCGPVGTPWYASSSRTPLLGTTATSVFPGPGDYAVVPYAAGAPARPSAAGPQTITRVLDAAVGQSACRRGSTTGTHCGSVTGLNATVNYPQGTVTGLVRTNICAEPGDSGGALYAGTAALGLTSGGNGNCTTGGTTFFQPVKPLMAQFGLSIPVANLVLNGSFENPDVPTGLAYGYYSIPGWSTPSGRPMEIQDHAPGGGDAADGRQLLELDANISTTVTQLVPTTAGRTYELTLSYSPRPGVSPVDNTMRVSWNGGSVKDVSADGAGLTAPSWRTLTTTFTATSALSTLSIADLGPGNGLGMYVDKVVLAAV</sequence>
<gene>
    <name evidence="11" type="ORF">G9H71_04195</name>
</gene>
<organism evidence="11 12">
    <name type="scientific">Motilibacter deserti</name>
    <dbReference type="NCBI Taxonomy" id="2714956"/>
    <lineage>
        <taxon>Bacteria</taxon>
        <taxon>Bacillati</taxon>
        <taxon>Actinomycetota</taxon>
        <taxon>Actinomycetes</taxon>
        <taxon>Motilibacterales</taxon>
        <taxon>Motilibacteraceae</taxon>
        <taxon>Motilibacter</taxon>
    </lineage>
</organism>
<dbReference type="Pfam" id="PF02983">
    <property type="entry name" value="Pro_Al_protease"/>
    <property type="match status" value="1"/>
</dbReference>
<evidence type="ECO:0000256" key="8">
    <source>
        <dbReference type="SAM" id="SignalP"/>
    </source>
</evidence>
<evidence type="ECO:0000256" key="3">
    <source>
        <dbReference type="ARBA" id="ARBA00022729"/>
    </source>
</evidence>
<evidence type="ECO:0000256" key="1">
    <source>
        <dbReference type="ARBA" id="ARBA00007664"/>
    </source>
</evidence>
<keyword evidence="12" id="KW-1185">Reference proteome</keyword>
<dbReference type="RefSeq" id="WP_166278227.1">
    <property type="nucleotide sequence ID" value="NZ_JAANNP010000001.1"/>
</dbReference>
<feature type="domain" description="Peptidase S1A alpha-lytic prodomain" evidence="10">
    <location>
        <begin position="103"/>
        <end position="152"/>
    </location>
</feature>
<evidence type="ECO:0000313" key="11">
    <source>
        <dbReference type="EMBL" id="NHC12977.1"/>
    </source>
</evidence>
<feature type="signal peptide" evidence="8">
    <location>
        <begin position="1"/>
        <end position="28"/>
    </location>
</feature>
<accession>A0ABX0GTH9</accession>
<evidence type="ECO:0000259" key="10">
    <source>
        <dbReference type="Pfam" id="PF02983"/>
    </source>
</evidence>
<proteinExistence type="inferred from homology"/>
<dbReference type="InterPro" id="IPR043504">
    <property type="entry name" value="Peptidase_S1_PA_chymotrypsin"/>
</dbReference>
<protein>
    <submittedName>
        <fullName evidence="11">Trypsin-like serine protease</fullName>
    </submittedName>
</protein>
<dbReference type="Gene3D" id="3.30.300.50">
    <property type="match status" value="1"/>
</dbReference>
<dbReference type="CDD" id="cd21112">
    <property type="entry name" value="alphaLP-like"/>
    <property type="match status" value="1"/>
</dbReference>
<dbReference type="InterPro" id="IPR001254">
    <property type="entry name" value="Trypsin_dom"/>
</dbReference>
<name>A0ABX0GTH9_9ACTN</name>
<dbReference type="InterPro" id="IPR035070">
    <property type="entry name" value="Streptogrisin_prodomain"/>
</dbReference>
<dbReference type="Gene3D" id="2.60.120.260">
    <property type="entry name" value="Galactose-binding domain-like"/>
    <property type="match status" value="1"/>
</dbReference>
<evidence type="ECO:0000256" key="4">
    <source>
        <dbReference type="ARBA" id="ARBA00022801"/>
    </source>
</evidence>
<keyword evidence="2" id="KW-0645">Protease</keyword>
<dbReference type="SUPFAM" id="SSF50494">
    <property type="entry name" value="Trypsin-like serine proteases"/>
    <property type="match status" value="1"/>
</dbReference>
<dbReference type="EMBL" id="JAANNP010000001">
    <property type="protein sequence ID" value="NHC12977.1"/>
    <property type="molecule type" value="Genomic_DNA"/>
</dbReference>
<dbReference type="InterPro" id="IPR008979">
    <property type="entry name" value="Galactose-bd-like_sf"/>
</dbReference>
<evidence type="ECO:0000256" key="2">
    <source>
        <dbReference type="ARBA" id="ARBA00022670"/>
    </source>
</evidence>
<dbReference type="Gene3D" id="2.40.10.10">
    <property type="entry name" value="Trypsin-like serine proteases"/>
    <property type="match status" value="2"/>
</dbReference>
<dbReference type="Pfam" id="PF00089">
    <property type="entry name" value="Trypsin"/>
    <property type="match status" value="1"/>
</dbReference>
<evidence type="ECO:0000313" key="12">
    <source>
        <dbReference type="Proteomes" id="UP000800981"/>
    </source>
</evidence>
<dbReference type="SUPFAM" id="SSF49785">
    <property type="entry name" value="Galactose-binding domain-like"/>
    <property type="match status" value="1"/>
</dbReference>
<comment type="caution">
    <text evidence="11">The sequence shown here is derived from an EMBL/GenBank/DDBJ whole genome shotgun (WGS) entry which is preliminary data.</text>
</comment>
<dbReference type="Proteomes" id="UP000800981">
    <property type="component" value="Unassembled WGS sequence"/>
</dbReference>